<dbReference type="AlphaFoldDB" id="A0A0E9Q9J0"/>
<protein>
    <submittedName>
        <fullName evidence="1">Uncharacterized protein</fullName>
    </submittedName>
</protein>
<evidence type="ECO:0000313" key="1">
    <source>
        <dbReference type="EMBL" id="JAH13404.1"/>
    </source>
</evidence>
<reference evidence="1" key="1">
    <citation type="submission" date="2014-11" db="EMBL/GenBank/DDBJ databases">
        <authorList>
            <person name="Amaro Gonzalez C."/>
        </authorList>
    </citation>
    <scope>NUCLEOTIDE SEQUENCE</scope>
</reference>
<reference evidence="1" key="2">
    <citation type="journal article" date="2015" name="Fish Shellfish Immunol.">
        <title>Early steps in the European eel (Anguilla anguilla)-Vibrio vulnificus interaction in the gills: Role of the RtxA13 toxin.</title>
        <authorList>
            <person name="Callol A."/>
            <person name="Pajuelo D."/>
            <person name="Ebbesson L."/>
            <person name="Teles M."/>
            <person name="MacKenzie S."/>
            <person name="Amaro C."/>
        </authorList>
    </citation>
    <scope>NUCLEOTIDE SEQUENCE</scope>
</reference>
<sequence length="24" mass="2644">MQDSRVLLATAVTNSPCRLVGKRK</sequence>
<name>A0A0E9Q9J0_ANGAN</name>
<proteinExistence type="predicted"/>
<dbReference type="EMBL" id="GBXM01095173">
    <property type="protein sequence ID" value="JAH13404.1"/>
    <property type="molecule type" value="Transcribed_RNA"/>
</dbReference>
<organism evidence="1">
    <name type="scientific">Anguilla anguilla</name>
    <name type="common">European freshwater eel</name>
    <name type="synonym">Muraena anguilla</name>
    <dbReference type="NCBI Taxonomy" id="7936"/>
    <lineage>
        <taxon>Eukaryota</taxon>
        <taxon>Metazoa</taxon>
        <taxon>Chordata</taxon>
        <taxon>Craniata</taxon>
        <taxon>Vertebrata</taxon>
        <taxon>Euteleostomi</taxon>
        <taxon>Actinopterygii</taxon>
        <taxon>Neopterygii</taxon>
        <taxon>Teleostei</taxon>
        <taxon>Anguilliformes</taxon>
        <taxon>Anguillidae</taxon>
        <taxon>Anguilla</taxon>
    </lineage>
</organism>
<accession>A0A0E9Q9J0</accession>